<dbReference type="RefSeq" id="WP_209976140.1">
    <property type="nucleotide sequence ID" value="NZ_JAGGLB010000024.1"/>
</dbReference>
<name>A0ABS4J390_9BACL</name>
<sequence length="69" mass="6968">MTCRRKTNKATIVAAQAVRSLPCSFVVAIELGSESARAGAASAGDESGSGYDAAAAAKVVRPDLIGCRL</sequence>
<proteinExistence type="predicted"/>
<keyword evidence="2" id="KW-1185">Reference proteome</keyword>
<dbReference type="EMBL" id="JAGGLB010000024">
    <property type="protein sequence ID" value="MBP1994298.1"/>
    <property type="molecule type" value="Genomic_DNA"/>
</dbReference>
<organism evidence="1 2">
    <name type="scientific">Paenibacillus eucommiae</name>
    <dbReference type="NCBI Taxonomy" id="1355755"/>
    <lineage>
        <taxon>Bacteria</taxon>
        <taxon>Bacillati</taxon>
        <taxon>Bacillota</taxon>
        <taxon>Bacilli</taxon>
        <taxon>Bacillales</taxon>
        <taxon>Paenibacillaceae</taxon>
        <taxon>Paenibacillus</taxon>
    </lineage>
</organism>
<accession>A0ABS4J390</accession>
<evidence type="ECO:0000313" key="2">
    <source>
        <dbReference type="Proteomes" id="UP001519287"/>
    </source>
</evidence>
<protein>
    <submittedName>
        <fullName evidence="1">Uncharacterized protein</fullName>
    </submittedName>
</protein>
<dbReference type="Proteomes" id="UP001519287">
    <property type="component" value="Unassembled WGS sequence"/>
</dbReference>
<gene>
    <name evidence="1" type="ORF">J2Z66_005934</name>
</gene>
<evidence type="ECO:0000313" key="1">
    <source>
        <dbReference type="EMBL" id="MBP1994298.1"/>
    </source>
</evidence>
<comment type="caution">
    <text evidence="1">The sequence shown here is derived from an EMBL/GenBank/DDBJ whole genome shotgun (WGS) entry which is preliminary data.</text>
</comment>
<reference evidence="1 2" key="1">
    <citation type="submission" date="2021-03" db="EMBL/GenBank/DDBJ databases">
        <title>Genomic Encyclopedia of Type Strains, Phase IV (KMG-IV): sequencing the most valuable type-strain genomes for metagenomic binning, comparative biology and taxonomic classification.</title>
        <authorList>
            <person name="Goeker M."/>
        </authorList>
    </citation>
    <scope>NUCLEOTIDE SEQUENCE [LARGE SCALE GENOMIC DNA]</scope>
    <source>
        <strain evidence="1 2">DSM 26048</strain>
    </source>
</reference>